<gene>
    <name evidence="2" type="ORF">D9V30_07015</name>
</gene>
<feature type="domain" description="ABM" evidence="1">
    <location>
        <begin position="38"/>
        <end position="104"/>
    </location>
</feature>
<dbReference type="InterPro" id="IPR011008">
    <property type="entry name" value="Dimeric_a/b-barrel"/>
</dbReference>
<dbReference type="Proteomes" id="UP000275395">
    <property type="component" value="Unassembled WGS sequence"/>
</dbReference>
<organism evidence="2 3">
    <name type="scientific">Mycetocola reblochoni</name>
    <dbReference type="NCBI Taxonomy" id="331618"/>
    <lineage>
        <taxon>Bacteria</taxon>
        <taxon>Bacillati</taxon>
        <taxon>Actinomycetota</taxon>
        <taxon>Actinomycetes</taxon>
        <taxon>Micrococcales</taxon>
        <taxon>Microbacteriaceae</taxon>
        <taxon>Mycetocola</taxon>
    </lineage>
</organism>
<proteinExistence type="predicted"/>
<dbReference type="SUPFAM" id="SSF54909">
    <property type="entry name" value="Dimeric alpha+beta barrel"/>
    <property type="match status" value="1"/>
</dbReference>
<dbReference type="Gene3D" id="3.30.70.100">
    <property type="match status" value="1"/>
</dbReference>
<evidence type="ECO:0000313" key="3">
    <source>
        <dbReference type="Proteomes" id="UP000275395"/>
    </source>
</evidence>
<evidence type="ECO:0000313" key="2">
    <source>
        <dbReference type="EMBL" id="RLP69676.1"/>
    </source>
</evidence>
<accession>A0A3L6ZNX0</accession>
<sequence length="128" mass="13769">MAPPSVKVELTVDVRRNTRFTGAIHATVKCMTLLSILDIRVPPERVDDLVSRYVGDGVLEASGALTADLAVDDDGSGRVVVTAVWPDRDAYAAWEESPVRTRFAHAIAAAVEGEITASGRTLELVHRS</sequence>
<comment type="caution">
    <text evidence="2">The sequence shown here is derived from an EMBL/GenBank/DDBJ whole genome shotgun (WGS) entry which is preliminary data.</text>
</comment>
<reference evidence="2 3" key="1">
    <citation type="submission" date="2018-10" db="EMBL/GenBank/DDBJ databases">
        <authorList>
            <person name="Li J."/>
        </authorList>
    </citation>
    <scope>NUCLEOTIDE SEQUENCE [LARGE SCALE GENOMIC DNA]</scope>
    <source>
        <strain evidence="2 3">JCM 30549</strain>
    </source>
</reference>
<protein>
    <recommendedName>
        <fullName evidence="1">ABM domain-containing protein</fullName>
    </recommendedName>
</protein>
<dbReference type="InterPro" id="IPR007138">
    <property type="entry name" value="ABM_dom"/>
</dbReference>
<evidence type="ECO:0000259" key="1">
    <source>
        <dbReference type="Pfam" id="PF03992"/>
    </source>
</evidence>
<name>A0A3L6ZNX0_9MICO</name>
<dbReference type="Pfam" id="PF03992">
    <property type="entry name" value="ABM"/>
    <property type="match status" value="1"/>
</dbReference>
<dbReference type="AlphaFoldDB" id="A0A3L6ZNX0"/>
<dbReference type="EMBL" id="RCUW01000004">
    <property type="protein sequence ID" value="RLP69676.1"/>
    <property type="molecule type" value="Genomic_DNA"/>
</dbReference>